<evidence type="ECO:0008006" key="4">
    <source>
        <dbReference type="Google" id="ProtNLM"/>
    </source>
</evidence>
<comment type="caution">
    <text evidence="2">The sequence shown here is derived from an EMBL/GenBank/DDBJ whole genome shotgun (WGS) entry which is preliminary data.</text>
</comment>
<protein>
    <recommendedName>
        <fullName evidence="4">Archaeal Type IV pilin N-terminal domain-containing protein</fullName>
    </recommendedName>
</protein>
<feature type="transmembrane region" description="Helical" evidence="1">
    <location>
        <begin position="12"/>
        <end position="38"/>
    </location>
</feature>
<name>A0A444L7M7_METS7</name>
<dbReference type="EMBL" id="RXGA01000002">
    <property type="protein sequence ID" value="RWX73601.1"/>
    <property type="molecule type" value="Genomic_DNA"/>
</dbReference>
<evidence type="ECO:0000313" key="3">
    <source>
        <dbReference type="Proteomes" id="UP000288215"/>
    </source>
</evidence>
<accession>A0A444L7M7</accession>
<keyword evidence="1" id="KW-1133">Transmembrane helix</keyword>
<keyword evidence="1" id="KW-0472">Membrane</keyword>
<organism evidence="2 3">
    <name type="scientific">Methanosuratincola subterraneus</name>
    <dbReference type="NCBI Taxonomy" id="2593994"/>
    <lineage>
        <taxon>Archaea</taxon>
        <taxon>Thermoproteota</taxon>
        <taxon>Methanosuratincolia</taxon>
        <taxon>Candidatus Methanomethylicales</taxon>
        <taxon>Candidatus Methanomethylicaceae</taxon>
        <taxon>Candidatus Methanosuratincola (ex Vanwonterghem et al. 2016)</taxon>
    </lineage>
</organism>
<evidence type="ECO:0000313" key="2">
    <source>
        <dbReference type="EMBL" id="RWX73601.1"/>
    </source>
</evidence>
<dbReference type="Proteomes" id="UP000288215">
    <property type="component" value="Unassembled WGS sequence"/>
</dbReference>
<sequence>MARQSLHKDRKGITNVIGAILFVLAIVALTSIIAIVAAEYSSYVRSADYLSNLERERSSESLYFTYAAGNPLRLNITNTCSSSIKITQIVVHNKTSNSLVINPIASIPIVLNPGMTEYNYSITGIDTARSNATIMIITSRDNAFVIVVEGGNVIFRN</sequence>
<gene>
    <name evidence="2" type="ORF">Metus_0380</name>
</gene>
<reference evidence="2 3" key="1">
    <citation type="submission" date="2018-12" db="EMBL/GenBank/DDBJ databases">
        <title>The complete genome of the methanogenic archaea of the candidate phylum Verstraetearchaeota, obtained from the metagenome of underground thermal water.</title>
        <authorList>
            <person name="Kadnikov V.V."/>
            <person name="Mardanov A.V."/>
            <person name="Beletsky A.V."/>
            <person name="Karnachuk O.V."/>
            <person name="Ravin N.V."/>
        </authorList>
    </citation>
    <scope>NUCLEOTIDE SEQUENCE [LARGE SCALE GENOMIC DNA]</scope>
    <source>
        <strain evidence="2">Ch88</strain>
    </source>
</reference>
<proteinExistence type="predicted"/>
<keyword evidence="1" id="KW-0812">Transmembrane</keyword>
<evidence type="ECO:0000256" key="1">
    <source>
        <dbReference type="SAM" id="Phobius"/>
    </source>
</evidence>
<dbReference type="AlphaFoldDB" id="A0A444L7M7"/>